<dbReference type="EMBL" id="JAVHJS010000002">
    <property type="protein sequence ID" value="KAK2866738.1"/>
    <property type="molecule type" value="Genomic_DNA"/>
</dbReference>
<evidence type="ECO:0000256" key="1">
    <source>
        <dbReference type="SAM" id="MobiDB-lite"/>
    </source>
</evidence>
<feature type="compositionally biased region" description="Basic and acidic residues" evidence="1">
    <location>
        <begin position="86"/>
        <end position="99"/>
    </location>
</feature>
<dbReference type="Proteomes" id="UP001187315">
    <property type="component" value="Unassembled WGS sequence"/>
</dbReference>
<reference evidence="2" key="1">
    <citation type="submission" date="2023-08" db="EMBL/GenBank/DDBJ databases">
        <title>Pelteobagrus vachellii genome.</title>
        <authorList>
            <person name="Liu H."/>
        </authorList>
    </citation>
    <scope>NUCLEOTIDE SEQUENCE</scope>
    <source>
        <strain evidence="2">PRFRI_2022a</strain>
        <tissue evidence="2">Muscle</tissue>
    </source>
</reference>
<feature type="region of interest" description="Disordered" evidence="1">
    <location>
        <begin position="74"/>
        <end position="117"/>
    </location>
</feature>
<protein>
    <submittedName>
        <fullName evidence="2">Uncharacterized protein</fullName>
    </submittedName>
</protein>
<comment type="caution">
    <text evidence="2">The sequence shown here is derived from an EMBL/GenBank/DDBJ whole genome shotgun (WGS) entry which is preliminary data.</text>
</comment>
<keyword evidence="3" id="KW-1185">Reference proteome</keyword>
<gene>
    <name evidence="2" type="ORF">Q7C36_002794</name>
</gene>
<evidence type="ECO:0000313" key="2">
    <source>
        <dbReference type="EMBL" id="KAK2866738.1"/>
    </source>
</evidence>
<name>A0AA88NTI1_TACVA</name>
<organism evidence="2 3">
    <name type="scientific">Tachysurus vachellii</name>
    <name type="common">Darkbarbel catfish</name>
    <name type="synonym">Pelteobagrus vachellii</name>
    <dbReference type="NCBI Taxonomy" id="175792"/>
    <lineage>
        <taxon>Eukaryota</taxon>
        <taxon>Metazoa</taxon>
        <taxon>Chordata</taxon>
        <taxon>Craniata</taxon>
        <taxon>Vertebrata</taxon>
        <taxon>Euteleostomi</taxon>
        <taxon>Actinopterygii</taxon>
        <taxon>Neopterygii</taxon>
        <taxon>Teleostei</taxon>
        <taxon>Ostariophysi</taxon>
        <taxon>Siluriformes</taxon>
        <taxon>Bagridae</taxon>
        <taxon>Tachysurus</taxon>
    </lineage>
</organism>
<dbReference type="AlphaFoldDB" id="A0AA88NTI1"/>
<accession>A0AA88NTI1</accession>
<sequence>MSTKRPPTSITVMWDVMYQAFIRRRNMIYSYRCQDMDCNISGGHYGGEADPSVTEHIAVVSSILDPVVAVPPAVMARHSGGDPDATVEKPVKKQSRDIRPPMQVNQVEEPESRVDAD</sequence>
<evidence type="ECO:0000313" key="3">
    <source>
        <dbReference type="Proteomes" id="UP001187315"/>
    </source>
</evidence>
<proteinExistence type="predicted"/>